<dbReference type="SUPFAM" id="SSF55073">
    <property type="entry name" value="Nucleotide cyclase"/>
    <property type="match status" value="1"/>
</dbReference>
<evidence type="ECO:0000256" key="7">
    <source>
        <dbReference type="SAM" id="MobiDB-lite"/>
    </source>
</evidence>
<evidence type="ECO:0000256" key="4">
    <source>
        <dbReference type="ARBA" id="ARBA00022989"/>
    </source>
</evidence>
<keyword evidence="6" id="KW-0456">Lyase</keyword>
<feature type="compositionally biased region" description="Basic and acidic residues" evidence="7">
    <location>
        <begin position="1556"/>
        <end position="1574"/>
    </location>
</feature>
<feature type="transmembrane region" description="Helical" evidence="8">
    <location>
        <begin position="221"/>
        <end position="243"/>
    </location>
</feature>
<dbReference type="SUPFAM" id="SSF55785">
    <property type="entry name" value="PYP-like sensor domain (PAS domain)"/>
    <property type="match status" value="1"/>
</dbReference>
<proteinExistence type="predicted"/>
<feature type="compositionally biased region" description="Basic and acidic residues" evidence="7">
    <location>
        <begin position="1038"/>
        <end position="1050"/>
    </location>
</feature>
<evidence type="ECO:0000256" key="3">
    <source>
        <dbReference type="ARBA" id="ARBA00022741"/>
    </source>
</evidence>
<feature type="transmembrane region" description="Helical" evidence="8">
    <location>
        <begin position="57"/>
        <end position="79"/>
    </location>
</feature>
<feature type="compositionally biased region" description="Basic and acidic residues" evidence="7">
    <location>
        <begin position="1581"/>
        <end position="1605"/>
    </location>
</feature>
<dbReference type="Pfam" id="PF00211">
    <property type="entry name" value="Guanylate_cyc"/>
    <property type="match status" value="1"/>
</dbReference>
<evidence type="ECO:0000313" key="11">
    <source>
        <dbReference type="EMBL" id="KAK8885851.1"/>
    </source>
</evidence>
<feature type="transmembrane region" description="Helical" evidence="8">
    <location>
        <begin position="249"/>
        <end position="267"/>
    </location>
</feature>
<feature type="compositionally biased region" description="Basic residues" evidence="7">
    <location>
        <begin position="1028"/>
        <end position="1037"/>
    </location>
</feature>
<dbReference type="InterPro" id="IPR000014">
    <property type="entry name" value="PAS"/>
</dbReference>
<reference evidence="11 12" key="1">
    <citation type="submission" date="2024-04" db="EMBL/GenBank/DDBJ databases">
        <title>Tritrichomonas musculus Genome.</title>
        <authorList>
            <person name="Alves-Ferreira E."/>
            <person name="Grigg M."/>
            <person name="Lorenzi H."/>
            <person name="Galac M."/>
        </authorList>
    </citation>
    <scope>NUCLEOTIDE SEQUENCE [LARGE SCALE GENOMIC DNA]</scope>
    <source>
        <strain evidence="11 12">EAF2021</strain>
    </source>
</reference>
<feature type="domain" description="Guanylate cyclase" evidence="10">
    <location>
        <begin position="1672"/>
        <end position="1804"/>
    </location>
</feature>
<dbReference type="PANTHER" id="PTHR11920:SF335">
    <property type="entry name" value="GUANYLATE CYCLASE"/>
    <property type="match status" value="1"/>
</dbReference>
<feature type="domain" description="PAS" evidence="9">
    <location>
        <begin position="1442"/>
        <end position="1489"/>
    </location>
</feature>
<feature type="transmembrane region" description="Helical" evidence="8">
    <location>
        <begin position="177"/>
        <end position="200"/>
    </location>
</feature>
<keyword evidence="12" id="KW-1185">Reference proteome</keyword>
<name>A0ABR2K403_9EUKA</name>
<gene>
    <name evidence="11" type="ORF">M9Y10_041308</name>
</gene>
<evidence type="ECO:0000256" key="8">
    <source>
        <dbReference type="SAM" id="Phobius"/>
    </source>
</evidence>
<dbReference type="SMART" id="SM00091">
    <property type="entry name" value="PAS"/>
    <property type="match status" value="1"/>
</dbReference>
<evidence type="ECO:0000256" key="6">
    <source>
        <dbReference type="ARBA" id="ARBA00023239"/>
    </source>
</evidence>
<sequence>MIRRVDSSASVHLVSESSYESRSVETAVKATSTTNILDEVLIPLIAESNRSTKSKGIIFAISIIIVFIQIILGSLFCLIENNKIPKGLRKVTEVFFLGYSYDSFETNQRFIMLAFQLFSLVALLIIIINFKYVSHEFSKFTLGFARLWYGDLYSIFIIPTFVYTVASAIYYGEHPQIQNAFFTFVHVILLFMCFFISRYLTENLERNIYISSSPIFLWRTIPFFNALLIYGVAFSSCPLALIFTNWIEYVPQLLLIIISPFVSINLLSKCFQKPALNAFAISLPVFSFLGGVMSLINNIVDDFPKFVYFIFPCAGFIISHIIYMLYLILYKDKKIKDFLTKNFELTDDEKLQLFDSMKISKQDKCYSLLVGLVNKCPLFLNWSLSHYLINRDPEDMNFLTFATWLVSFFPSETRIMNSYLSQINKYPYLSFSERCSFFQLHRIYVLRESSFSTSLEAAADFRPVHEQSEKVISYISNFWRFAASDPEEIQDSIFHLISKERRQAETMWTDLLEKYPNNAQMMHDYARFLANGESKFQKAIQNHQKAILTESGTVAKNDKAFKCFLLRFPEYLKRGYVDNKGRLMMQKILMMLNKNESSENNDTSKGNKLNDISYISMNSSETNISASTASSNFDSSANSSDVDFFGEKQIDMEEAKSFIKMTELRIAMEKSLEQYRSPVSSKILVASILRLILSLVLCFIIFFIVYFDYPSNEILFSHLTKFNKAFHLFELVTNLYPWSWMSQYTGNIDNEFNYANGIRFHHSYVNMTNDITFQIANLSKFILEYIDQFSYDLYSADTVDSSTDFVTYYSQYMLDNIACIEYSKNDVRIEVDEESTTMDSLLKTVITVFLKLSSSKSDKKQEWNGKDNYCDMYIQSHLLQKYTTELIQTISTPVDDAFFSSDWREGEPPGDEGEGGAKLLNLKKDNATHRINMSKKKKNYRTLSQILKDKNNNNVHGFDKDMDDLNSNDYNDDFQRKRTTRHKRQRISTRLLSLFSNLLTSTKNLISSTFSKLKPNPPNTKSTDYSYKKSRKAKRRMRISEKLMIIRDDPQDPQVPQIEGNQTNGEEDDNDSSDMEITLSSSSNDNGLSTLDFFMGFIPFFVALFSFPSLIFLSSSLNKEKEDLVTLLIGTSEEEATAASHVVTGKASSSTIQMSSASKKSYVWLWSGLSLIIVIACLMIIIGMAKTKESKQKTYIQHFSFMILERNFVFDIGRDLFYLLIYNEMNKKTLGFDTMIFLDDETSNQYLLDDFDFYDTIARIIREGDGGVRQVHGFDSNIDKLKYDDKCFISNYFNPNDFYFHDCISLDRLITYFVGESKLIHSAIESYSFTDPSYISLNMLIITRFAEDYEQLADKYEQRFKDQSNLFNLLCIVLFILAILCTVGAFLIEIFLLIRFHNEIAIFRTLVLRLNPLYFVSNPDLLSTVYKSGKIDKAVTSSSHAMFQTAHDALFILKEDLIIESVNPSATNIFGFTPEQMLGQSIKFILPNDLNSSTYYVVDLMMSGATSLNYESDATGTKDDGSDVPLRLSVIGLTQDKNNSSTEYVESDKIETIIDQKADEKVKTEENKESENKESQQTNETENKEGSNNEKENDSNQDSTNKEAARSLTGGKKATAFAFIMKDMTEEQRQKLAVEEAKKKAEVILLQILPKDIIMRLNRGDKEITFTVASSTIVFIDIEKFSQYSATLSAKDIMLNLSRIFTAFDKICSTFNLITKIKMIGDDYMAAAGLFTPDINPKEHALQVLQFAMQCLEALEEQNVILNASLQVRIGINTDGPIIAGVLGTEKPLFDIIGDPINVASRLQSTCIPNLIQISEGTYQYVGDLDLKFEEREIYLKGKGVRKTFLIYPETQQQNKAFTENDQDSSISSSILQQIVNQDSNSITLSKSKNLKKNPK</sequence>
<dbReference type="Pfam" id="PF13426">
    <property type="entry name" value="PAS_9"/>
    <property type="match status" value="1"/>
</dbReference>
<feature type="transmembrane region" description="Helical" evidence="8">
    <location>
        <begin position="1366"/>
        <end position="1394"/>
    </location>
</feature>
<comment type="caution">
    <text evidence="11">The sequence shown here is derived from an EMBL/GenBank/DDBJ whole genome shotgun (WGS) entry which is preliminary data.</text>
</comment>
<dbReference type="Proteomes" id="UP001470230">
    <property type="component" value="Unassembled WGS sequence"/>
</dbReference>
<evidence type="ECO:0000259" key="10">
    <source>
        <dbReference type="PROSITE" id="PS50125"/>
    </source>
</evidence>
<keyword evidence="2 8" id="KW-0812">Transmembrane</keyword>
<dbReference type="PROSITE" id="PS50112">
    <property type="entry name" value="PAS"/>
    <property type="match status" value="1"/>
</dbReference>
<dbReference type="Pfam" id="PF25474">
    <property type="entry name" value="TPR_TmcB"/>
    <property type="match status" value="1"/>
</dbReference>
<evidence type="ECO:0000313" key="12">
    <source>
        <dbReference type="Proteomes" id="UP001470230"/>
    </source>
</evidence>
<evidence type="ECO:0000256" key="2">
    <source>
        <dbReference type="ARBA" id="ARBA00022692"/>
    </source>
</evidence>
<evidence type="ECO:0008006" key="13">
    <source>
        <dbReference type="Google" id="ProtNLM"/>
    </source>
</evidence>
<dbReference type="InterPro" id="IPR001054">
    <property type="entry name" value="A/G_cyclase"/>
</dbReference>
<feature type="region of interest" description="Disordered" evidence="7">
    <location>
        <begin position="1009"/>
        <end position="1081"/>
    </location>
</feature>
<dbReference type="InterPro" id="IPR057352">
    <property type="entry name" value="TPR_TmcB/C"/>
</dbReference>
<dbReference type="InterPro" id="IPR050401">
    <property type="entry name" value="Cyclic_nucleotide_synthase"/>
</dbReference>
<comment type="subcellular location">
    <subcellularLocation>
        <location evidence="1">Membrane</location>
    </subcellularLocation>
</comment>
<dbReference type="CDD" id="cd00130">
    <property type="entry name" value="PAS"/>
    <property type="match status" value="1"/>
</dbReference>
<dbReference type="InterPro" id="IPR029787">
    <property type="entry name" value="Nucleotide_cyclase"/>
</dbReference>
<dbReference type="CDD" id="cd07302">
    <property type="entry name" value="CHD"/>
    <property type="match status" value="1"/>
</dbReference>
<feature type="transmembrane region" description="Helical" evidence="8">
    <location>
        <begin position="151"/>
        <end position="171"/>
    </location>
</feature>
<dbReference type="Gene3D" id="3.30.450.20">
    <property type="entry name" value="PAS domain"/>
    <property type="match status" value="1"/>
</dbReference>
<keyword evidence="4 8" id="KW-1133">Transmembrane helix</keyword>
<dbReference type="EMBL" id="JAPFFF010000007">
    <property type="protein sequence ID" value="KAK8885851.1"/>
    <property type="molecule type" value="Genomic_DNA"/>
</dbReference>
<keyword evidence="3" id="KW-0547">Nucleotide-binding</keyword>
<feature type="transmembrane region" description="Helical" evidence="8">
    <location>
        <begin position="683"/>
        <end position="707"/>
    </location>
</feature>
<evidence type="ECO:0000259" key="9">
    <source>
        <dbReference type="PROSITE" id="PS50112"/>
    </source>
</evidence>
<organism evidence="11 12">
    <name type="scientific">Tritrichomonas musculus</name>
    <dbReference type="NCBI Taxonomy" id="1915356"/>
    <lineage>
        <taxon>Eukaryota</taxon>
        <taxon>Metamonada</taxon>
        <taxon>Parabasalia</taxon>
        <taxon>Tritrichomonadida</taxon>
        <taxon>Tritrichomonadidae</taxon>
        <taxon>Tritrichomonas</taxon>
    </lineage>
</organism>
<evidence type="ECO:0000256" key="5">
    <source>
        <dbReference type="ARBA" id="ARBA00023136"/>
    </source>
</evidence>
<dbReference type="SMART" id="SM00044">
    <property type="entry name" value="CYCc"/>
    <property type="match status" value="1"/>
</dbReference>
<feature type="transmembrane region" description="Helical" evidence="8">
    <location>
        <begin position="306"/>
        <end position="329"/>
    </location>
</feature>
<dbReference type="PANTHER" id="PTHR11920">
    <property type="entry name" value="GUANYLYL CYCLASE"/>
    <property type="match status" value="1"/>
</dbReference>
<feature type="transmembrane region" description="Helical" evidence="8">
    <location>
        <begin position="279"/>
        <end position="300"/>
    </location>
</feature>
<dbReference type="NCBIfam" id="TIGR00229">
    <property type="entry name" value="sensory_box"/>
    <property type="match status" value="1"/>
</dbReference>
<protein>
    <recommendedName>
        <fullName evidence="13">Adenylate and Guanylate cyclase catalytic domain containing protein</fullName>
    </recommendedName>
</protein>
<accession>A0ABR2K403</accession>
<feature type="transmembrane region" description="Helical" evidence="8">
    <location>
        <begin position="1163"/>
        <end position="1185"/>
    </location>
</feature>
<feature type="transmembrane region" description="Helical" evidence="8">
    <location>
        <begin position="1093"/>
        <end position="1113"/>
    </location>
</feature>
<keyword evidence="5 8" id="KW-0472">Membrane</keyword>
<dbReference type="PROSITE" id="PS50125">
    <property type="entry name" value="GUANYLATE_CYCLASE_2"/>
    <property type="match status" value="1"/>
</dbReference>
<dbReference type="Gene3D" id="3.30.70.1230">
    <property type="entry name" value="Nucleotide cyclase"/>
    <property type="match status" value="1"/>
</dbReference>
<evidence type="ECO:0000256" key="1">
    <source>
        <dbReference type="ARBA" id="ARBA00004370"/>
    </source>
</evidence>
<feature type="compositionally biased region" description="Acidic residues" evidence="7">
    <location>
        <begin position="1065"/>
        <end position="1074"/>
    </location>
</feature>
<feature type="transmembrane region" description="Helical" evidence="8">
    <location>
        <begin position="110"/>
        <end position="130"/>
    </location>
</feature>
<dbReference type="InterPro" id="IPR035965">
    <property type="entry name" value="PAS-like_dom_sf"/>
</dbReference>
<feature type="region of interest" description="Disordered" evidence="7">
    <location>
        <begin position="1556"/>
        <end position="1609"/>
    </location>
</feature>